<comment type="caution">
    <text evidence="2">The sequence shown here is derived from an EMBL/GenBank/DDBJ whole genome shotgun (WGS) entry which is preliminary data.</text>
</comment>
<dbReference type="EMBL" id="WOTW01000074">
    <property type="protein sequence ID" value="MUP40025.1"/>
    <property type="molecule type" value="Genomic_DNA"/>
</dbReference>
<keyword evidence="1" id="KW-0812">Transmembrane</keyword>
<reference evidence="3 4" key="1">
    <citation type="submission" date="2019-11" db="EMBL/GenBank/DDBJ databases">
        <title>Draft genome sequence of Labilibaculum sp. strain SYP isolated from Black Sea.</title>
        <authorList>
            <person name="Yadav S."/>
            <person name="Villanueva L."/>
        </authorList>
    </citation>
    <scope>NUCLEOTIDE SEQUENCE [LARGE SCALE GENOMIC DNA]</scope>
    <source>
        <strain evidence="3 4">44</strain>
    </source>
</reference>
<protein>
    <submittedName>
        <fullName evidence="2">Uncharacterized protein</fullName>
    </submittedName>
</protein>
<dbReference type="RefSeq" id="WP_156197368.1">
    <property type="nucleotide sequence ID" value="NZ_QTZN02000074.1"/>
</dbReference>
<evidence type="ECO:0000313" key="5">
    <source>
        <dbReference type="Proteomes" id="UP000462449"/>
    </source>
</evidence>
<dbReference type="OrthoDB" id="9765957at2"/>
<dbReference type="EMBL" id="QTZN02000074">
    <property type="protein sequence ID" value="MVB09230.1"/>
    <property type="molecule type" value="Genomic_DNA"/>
</dbReference>
<gene>
    <name evidence="3" type="ORF">DWB62_019630</name>
    <name evidence="2" type="ORF">GNY23_19630</name>
</gene>
<name>A0A7M4DBJ6_9BACT</name>
<sequence>MKPEILQTVYQLVLAGGIIFTALGGYGYFHYSKMIEKNREVTVDTKLDNIPQSINTNNNENTDKVLDAIEDVKLSIDEIAATDGSNIKALSYPPSGEFGTNILDKNSEQYSIGTHSMRAKIPKGQSVIVKVSGKNWSFPVFQSIPGWRHFDNQPDADNPSRKFKSVKAGIIDLEMYLDNKGKIEISVFENGSELPSWEKKLIVK</sequence>
<evidence type="ECO:0000313" key="2">
    <source>
        <dbReference type="EMBL" id="MUP40025.1"/>
    </source>
</evidence>
<proteinExistence type="predicted"/>
<evidence type="ECO:0000313" key="4">
    <source>
        <dbReference type="Proteomes" id="UP000285951"/>
    </source>
</evidence>
<dbReference type="Proteomes" id="UP000462449">
    <property type="component" value="Unassembled WGS sequence"/>
</dbReference>
<evidence type="ECO:0000313" key="3">
    <source>
        <dbReference type="EMBL" id="MVB09230.1"/>
    </source>
</evidence>
<keyword evidence="1" id="KW-1133">Transmembrane helix</keyword>
<keyword evidence="1" id="KW-0472">Membrane</keyword>
<organism evidence="2 5">
    <name type="scientific">Labilibaculum euxinus</name>
    <dbReference type="NCBI Taxonomy" id="2686357"/>
    <lineage>
        <taxon>Bacteria</taxon>
        <taxon>Pseudomonadati</taxon>
        <taxon>Bacteroidota</taxon>
        <taxon>Bacteroidia</taxon>
        <taxon>Marinilabiliales</taxon>
        <taxon>Marinifilaceae</taxon>
        <taxon>Labilibaculum</taxon>
    </lineage>
</organism>
<accession>A0A7M4DBJ6</accession>
<dbReference type="Proteomes" id="UP000285951">
    <property type="component" value="Unassembled WGS sequence"/>
</dbReference>
<dbReference type="AlphaFoldDB" id="A0A7M4DBJ6"/>
<keyword evidence="4" id="KW-1185">Reference proteome</keyword>
<feature type="transmembrane region" description="Helical" evidence="1">
    <location>
        <begin position="12"/>
        <end position="29"/>
    </location>
</feature>
<reference evidence="2 5" key="2">
    <citation type="submission" date="2019-12" db="EMBL/GenBank/DDBJ databases">
        <title>Draft genome sequence of Labilibaculum sp. strain 44 isolated from deep waters of Black Sea.</title>
        <authorList>
            <person name="Yadav S."/>
            <person name="Villanueva L."/>
        </authorList>
    </citation>
    <scope>NUCLEOTIDE SEQUENCE [LARGE SCALE GENOMIC DNA]</scope>
    <source>
        <strain evidence="2 5">44</strain>
    </source>
</reference>
<evidence type="ECO:0000256" key="1">
    <source>
        <dbReference type="SAM" id="Phobius"/>
    </source>
</evidence>